<evidence type="ECO:0000313" key="12">
    <source>
        <dbReference type="EMBL" id="KAJ4810816.1"/>
    </source>
</evidence>
<keyword evidence="3 10" id="KW-0813">Transport</keyword>
<feature type="transmembrane region" description="Helical" evidence="10">
    <location>
        <begin position="115"/>
        <end position="134"/>
    </location>
</feature>
<feature type="region of interest" description="Disordered" evidence="11">
    <location>
        <begin position="264"/>
        <end position="290"/>
    </location>
</feature>
<evidence type="ECO:0000256" key="10">
    <source>
        <dbReference type="RuleBase" id="RU910715"/>
    </source>
</evidence>
<name>A0AAV8H3W1_9POAL</name>
<dbReference type="FunFam" id="1.20.1280.290:FF:000002">
    <property type="entry name" value="Bidirectional sugar transporter SWEET"/>
    <property type="match status" value="1"/>
</dbReference>
<dbReference type="Pfam" id="PF03083">
    <property type="entry name" value="MtN3_slv"/>
    <property type="match status" value="2"/>
</dbReference>
<dbReference type="PANTHER" id="PTHR10791">
    <property type="entry name" value="RAG1-ACTIVATING PROTEIN 1"/>
    <property type="match status" value="1"/>
</dbReference>
<keyword evidence="9 10" id="KW-0472">Membrane</keyword>
<evidence type="ECO:0000256" key="4">
    <source>
        <dbReference type="ARBA" id="ARBA00022475"/>
    </source>
</evidence>
<dbReference type="FunFam" id="1.20.1280.290:FF:000014">
    <property type="entry name" value="Bidirectional sugar transporter SWEET"/>
    <property type="match status" value="1"/>
</dbReference>
<evidence type="ECO:0000256" key="8">
    <source>
        <dbReference type="ARBA" id="ARBA00022989"/>
    </source>
</evidence>
<accession>A0AAV8H3W1</accession>
<evidence type="ECO:0000256" key="2">
    <source>
        <dbReference type="ARBA" id="ARBA00007809"/>
    </source>
</evidence>
<comment type="function">
    <text evidence="10">Mediates both low-affinity uptake and efflux of sugar across the membrane.</text>
</comment>
<keyword evidence="7" id="KW-0677">Repeat</keyword>
<dbReference type="InterPro" id="IPR047664">
    <property type="entry name" value="SWEET"/>
</dbReference>
<dbReference type="AlphaFoldDB" id="A0AAV8H3W1"/>
<dbReference type="InterPro" id="IPR004316">
    <property type="entry name" value="SWEET_rpt"/>
</dbReference>
<dbReference type="Gene3D" id="1.20.1280.290">
    <property type="match status" value="2"/>
</dbReference>
<organism evidence="12 13">
    <name type="scientific">Rhynchospora pubera</name>
    <dbReference type="NCBI Taxonomy" id="906938"/>
    <lineage>
        <taxon>Eukaryota</taxon>
        <taxon>Viridiplantae</taxon>
        <taxon>Streptophyta</taxon>
        <taxon>Embryophyta</taxon>
        <taxon>Tracheophyta</taxon>
        <taxon>Spermatophyta</taxon>
        <taxon>Magnoliopsida</taxon>
        <taxon>Liliopsida</taxon>
        <taxon>Poales</taxon>
        <taxon>Cyperaceae</taxon>
        <taxon>Cyperoideae</taxon>
        <taxon>Rhynchosporeae</taxon>
        <taxon>Rhynchospora</taxon>
    </lineage>
</organism>
<feature type="transmembrane region" description="Helical" evidence="10">
    <location>
        <begin position="204"/>
        <end position="226"/>
    </location>
</feature>
<evidence type="ECO:0000256" key="5">
    <source>
        <dbReference type="ARBA" id="ARBA00022597"/>
    </source>
</evidence>
<feature type="transmembrane region" description="Helical" evidence="10">
    <location>
        <begin position="172"/>
        <end position="192"/>
    </location>
</feature>
<evidence type="ECO:0000313" key="13">
    <source>
        <dbReference type="Proteomes" id="UP001140206"/>
    </source>
</evidence>
<feature type="transmembrane region" description="Helical" evidence="10">
    <location>
        <begin position="83"/>
        <end position="103"/>
    </location>
</feature>
<dbReference type="EMBL" id="JAMFTS010000001">
    <property type="protein sequence ID" value="KAJ4810816.1"/>
    <property type="molecule type" value="Genomic_DNA"/>
</dbReference>
<sequence>MPIYPLNQQKGTDIQTKPLSLSLSQQSSHLSEFNLYVFERKNTSMDVVRFIFGILGNATALFLFLSPIVTFKRIIRKRSTEDFSGVPYNMTMLNCLLSAWYGLPFISPNNLLVSTINGTGAVIEAVYVMIFLIFAPPKMRLRMFGLLMVVVSIFSTVALVSLLALHGQHRKLFCGLAATIFSIAMYASPLSIMRLVIKTKSVEYMPFLLSLFVFLCGTSWFIYGLLGRDPFVAVPNGCGSFLGALQLILYAIYRNNKGNEIDANNSARDSSVEMEETKHTNGYGTTNYKDMEQGNDQVHQKIVSQV</sequence>
<keyword evidence="13" id="KW-1185">Reference proteome</keyword>
<comment type="subcellular location">
    <subcellularLocation>
        <location evidence="1 10">Cell membrane</location>
        <topology evidence="1 10">Multi-pass membrane protein</topology>
    </subcellularLocation>
</comment>
<keyword evidence="8 10" id="KW-1133">Transmembrane helix</keyword>
<feature type="compositionally biased region" description="Polar residues" evidence="11">
    <location>
        <begin position="280"/>
        <end position="290"/>
    </location>
</feature>
<feature type="transmembrane region" description="Helical" evidence="10">
    <location>
        <begin position="50"/>
        <end position="71"/>
    </location>
</feature>
<feature type="transmembrane region" description="Helical" evidence="10">
    <location>
        <begin position="146"/>
        <end position="166"/>
    </location>
</feature>
<evidence type="ECO:0000256" key="1">
    <source>
        <dbReference type="ARBA" id="ARBA00004651"/>
    </source>
</evidence>
<evidence type="ECO:0000256" key="9">
    <source>
        <dbReference type="ARBA" id="ARBA00023136"/>
    </source>
</evidence>
<dbReference type="GO" id="GO:0005886">
    <property type="term" value="C:plasma membrane"/>
    <property type="evidence" value="ECO:0007669"/>
    <property type="project" value="UniProtKB-SubCell"/>
</dbReference>
<evidence type="ECO:0000256" key="7">
    <source>
        <dbReference type="ARBA" id="ARBA00022737"/>
    </source>
</evidence>
<keyword evidence="5 10" id="KW-0762">Sugar transport</keyword>
<protein>
    <recommendedName>
        <fullName evidence="10">Bidirectional sugar transporter SWEET</fullName>
    </recommendedName>
</protein>
<evidence type="ECO:0000256" key="6">
    <source>
        <dbReference type="ARBA" id="ARBA00022692"/>
    </source>
</evidence>
<dbReference type="PANTHER" id="PTHR10791:SF44">
    <property type="entry name" value="BIDIRECTIONAL SUGAR TRANSPORTER SWEET1"/>
    <property type="match status" value="1"/>
</dbReference>
<feature type="transmembrane region" description="Helical" evidence="10">
    <location>
        <begin position="232"/>
        <end position="253"/>
    </location>
</feature>
<comment type="caution">
    <text evidence="12">The sequence shown here is derived from an EMBL/GenBank/DDBJ whole genome shotgun (WGS) entry which is preliminary data.</text>
</comment>
<dbReference type="Proteomes" id="UP001140206">
    <property type="component" value="Chromosome 1"/>
</dbReference>
<dbReference type="GO" id="GO:0051119">
    <property type="term" value="F:sugar transmembrane transporter activity"/>
    <property type="evidence" value="ECO:0007669"/>
    <property type="project" value="InterPro"/>
</dbReference>
<proteinExistence type="inferred from homology"/>
<evidence type="ECO:0000256" key="3">
    <source>
        <dbReference type="ARBA" id="ARBA00022448"/>
    </source>
</evidence>
<keyword evidence="4" id="KW-1003">Cell membrane</keyword>
<keyword evidence="6 10" id="KW-0812">Transmembrane</keyword>
<reference evidence="12" key="1">
    <citation type="submission" date="2022-08" db="EMBL/GenBank/DDBJ databases">
        <authorList>
            <person name="Marques A."/>
        </authorList>
    </citation>
    <scope>NUCLEOTIDE SEQUENCE</scope>
    <source>
        <strain evidence="12">RhyPub2mFocal</strain>
        <tissue evidence="12">Leaves</tissue>
    </source>
</reference>
<evidence type="ECO:0000256" key="11">
    <source>
        <dbReference type="SAM" id="MobiDB-lite"/>
    </source>
</evidence>
<comment type="similarity">
    <text evidence="2 10">Belongs to the SWEET sugar transporter family.</text>
</comment>
<gene>
    <name evidence="12" type="ORF">LUZ62_023382</name>
</gene>